<keyword evidence="1 3" id="KW-0807">Transducer</keyword>
<evidence type="ECO:0000256" key="4">
    <source>
        <dbReference type="SAM" id="Phobius"/>
    </source>
</evidence>
<evidence type="ECO:0000256" key="3">
    <source>
        <dbReference type="PROSITE-ProRule" id="PRU00284"/>
    </source>
</evidence>
<evidence type="ECO:0000256" key="1">
    <source>
        <dbReference type="ARBA" id="ARBA00023224"/>
    </source>
</evidence>
<dbReference type="PRINTS" id="PR00260">
    <property type="entry name" value="CHEMTRNSDUCR"/>
</dbReference>
<keyword evidence="4" id="KW-1133">Transmembrane helix</keyword>
<dbReference type="EMBL" id="JBHUIY010000072">
    <property type="protein sequence ID" value="MFD2235747.1"/>
    <property type="molecule type" value="Genomic_DNA"/>
</dbReference>
<evidence type="ECO:0000313" key="7">
    <source>
        <dbReference type="EMBL" id="MFD2235747.1"/>
    </source>
</evidence>
<dbReference type="PANTHER" id="PTHR32089">
    <property type="entry name" value="METHYL-ACCEPTING CHEMOTAXIS PROTEIN MCPB"/>
    <property type="match status" value="1"/>
</dbReference>
<dbReference type="PROSITE" id="PS50111">
    <property type="entry name" value="CHEMOTAXIS_TRANSDUC_2"/>
    <property type="match status" value="1"/>
</dbReference>
<dbReference type="Gene3D" id="6.10.340.10">
    <property type="match status" value="1"/>
</dbReference>
<dbReference type="Proteomes" id="UP001597296">
    <property type="component" value="Unassembled WGS sequence"/>
</dbReference>
<dbReference type="InterPro" id="IPR004090">
    <property type="entry name" value="Chemotax_Me-accpt_rcpt"/>
</dbReference>
<dbReference type="SMART" id="SM01358">
    <property type="entry name" value="HBM"/>
    <property type="match status" value="1"/>
</dbReference>
<dbReference type="InterPro" id="IPR004089">
    <property type="entry name" value="MCPsignal_dom"/>
</dbReference>
<dbReference type="Gene3D" id="1.10.287.950">
    <property type="entry name" value="Methyl-accepting chemotaxis protein"/>
    <property type="match status" value="1"/>
</dbReference>
<gene>
    <name evidence="7" type="ORF">ACFSNB_18275</name>
</gene>
<accession>A0ABW5CFY0</accession>
<dbReference type="CDD" id="cd06225">
    <property type="entry name" value="HAMP"/>
    <property type="match status" value="1"/>
</dbReference>
<feature type="domain" description="HAMP" evidence="6">
    <location>
        <begin position="301"/>
        <end position="354"/>
    </location>
</feature>
<keyword evidence="8" id="KW-1185">Reference proteome</keyword>
<dbReference type="SMART" id="SM00283">
    <property type="entry name" value="MA"/>
    <property type="match status" value="1"/>
</dbReference>
<comment type="caution">
    <text evidence="7">The sequence shown here is derived from an EMBL/GenBank/DDBJ whole genome shotgun (WGS) entry which is preliminary data.</text>
</comment>
<dbReference type="SMART" id="SM00304">
    <property type="entry name" value="HAMP"/>
    <property type="match status" value="1"/>
</dbReference>
<evidence type="ECO:0000259" key="6">
    <source>
        <dbReference type="PROSITE" id="PS50885"/>
    </source>
</evidence>
<name>A0ABW5CFY0_9PROT</name>
<sequence>MPTLTVRGRILALALAGVIALAAMGGVLAWTLSTLAAIEAETAANRAISQGGDALEIANLTIRRGEKDFLLRRDVKYVDQVRRDIEAAQARAAALAARPEAAPIRELLDQVGTGMTQYRTAFDAMVEAQVSAGLDEKSGLQGELRKAVHAVEAVVRDAGDRDLLVHMLMMRRFEKDYLLRGYPDLQAKIEAEHQAFRARLERATLEPPARAELARLSDAYLAGVVGMIRADQAARDSVGRLAALYAGIAPAFDRIRTFTEERNRTVAAEAAAARARVVTAVVTLGLASGLGFILLAFFIIRSIVRPVQGITEVMLALAAGDKTVAVPFADGGDEIAAMARSVKVFKESMIQAERLEEEARAEQQRALARSHQRERLTADFDGMIRQVLDQLGTTVRNVHTTSTDLHQAADQTRRQSAAVATAAEEASSNIQTVASAAEELGCTTMEISRRVQDTTQLTQEVVEGMRTADHTIEGLSAAARTIGEIVTLIGDIAAQTNLLALNATIEAARAGDAGKGFAVVANEVKGLANQTGKATSEIAEQISTIQSSITDAVAAIKTVSGAIGRVDEVVGSIAAAVEQQNAATQEIVRNVSQAADGNQLVTRNITDVSASAQHTGEMATTMFEVAGDLEQAATHLGQRVEGFLGEVNAL</sequence>
<keyword evidence="4" id="KW-0812">Transmembrane</keyword>
<dbReference type="InterPro" id="IPR003660">
    <property type="entry name" value="HAMP_dom"/>
</dbReference>
<dbReference type="SUPFAM" id="SSF58104">
    <property type="entry name" value="Methyl-accepting chemotaxis protein (MCP) signaling domain"/>
    <property type="match status" value="1"/>
</dbReference>
<dbReference type="Pfam" id="PF00015">
    <property type="entry name" value="MCPsignal"/>
    <property type="match status" value="1"/>
</dbReference>
<dbReference type="PANTHER" id="PTHR32089:SF112">
    <property type="entry name" value="LYSOZYME-LIKE PROTEIN-RELATED"/>
    <property type="match status" value="1"/>
</dbReference>
<comment type="similarity">
    <text evidence="2">Belongs to the methyl-accepting chemotaxis (MCP) protein family.</text>
</comment>
<dbReference type="InterPro" id="IPR032255">
    <property type="entry name" value="HBM"/>
</dbReference>
<evidence type="ECO:0000259" key="5">
    <source>
        <dbReference type="PROSITE" id="PS50111"/>
    </source>
</evidence>
<organism evidence="7 8">
    <name type="scientific">Phaeospirillum tilakii</name>
    <dbReference type="NCBI Taxonomy" id="741673"/>
    <lineage>
        <taxon>Bacteria</taxon>
        <taxon>Pseudomonadati</taxon>
        <taxon>Pseudomonadota</taxon>
        <taxon>Alphaproteobacteria</taxon>
        <taxon>Rhodospirillales</taxon>
        <taxon>Rhodospirillaceae</taxon>
        <taxon>Phaeospirillum</taxon>
    </lineage>
</organism>
<reference evidence="8" key="1">
    <citation type="journal article" date="2019" name="Int. J. Syst. Evol. Microbiol.">
        <title>The Global Catalogue of Microorganisms (GCM) 10K type strain sequencing project: providing services to taxonomists for standard genome sequencing and annotation.</title>
        <authorList>
            <consortium name="The Broad Institute Genomics Platform"/>
            <consortium name="The Broad Institute Genome Sequencing Center for Infectious Disease"/>
            <person name="Wu L."/>
            <person name="Ma J."/>
        </authorList>
    </citation>
    <scope>NUCLEOTIDE SEQUENCE [LARGE SCALE GENOMIC DNA]</scope>
    <source>
        <strain evidence="8">KCTC 15012</strain>
    </source>
</reference>
<dbReference type="RefSeq" id="WP_377319201.1">
    <property type="nucleotide sequence ID" value="NZ_JBHUIY010000072.1"/>
</dbReference>
<evidence type="ECO:0000256" key="2">
    <source>
        <dbReference type="ARBA" id="ARBA00029447"/>
    </source>
</evidence>
<keyword evidence="4" id="KW-0472">Membrane</keyword>
<evidence type="ECO:0000313" key="8">
    <source>
        <dbReference type="Proteomes" id="UP001597296"/>
    </source>
</evidence>
<proteinExistence type="inferred from homology"/>
<dbReference type="Pfam" id="PF00672">
    <property type="entry name" value="HAMP"/>
    <property type="match status" value="1"/>
</dbReference>
<feature type="domain" description="Methyl-accepting transducer" evidence="5">
    <location>
        <begin position="394"/>
        <end position="630"/>
    </location>
</feature>
<feature type="transmembrane region" description="Helical" evidence="4">
    <location>
        <begin position="277"/>
        <end position="300"/>
    </location>
</feature>
<dbReference type="PROSITE" id="PS50885">
    <property type="entry name" value="HAMP"/>
    <property type="match status" value="1"/>
</dbReference>
<protein>
    <submittedName>
        <fullName evidence="7">Methyl-accepting chemotaxis protein</fullName>
    </submittedName>
</protein>